<evidence type="ECO:0000256" key="4">
    <source>
        <dbReference type="ARBA" id="ARBA00023212"/>
    </source>
</evidence>
<dbReference type="EMBL" id="JNBR01002424">
    <property type="protein sequence ID" value="OQR82709.1"/>
    <property type="molecule type" value="Genomic_DNA"/>
</dbReference>
<dbReference type="STRING" id="1202772.A0A1V9YAJ6"/>
<gene>
    <name evidence="8" type="ORF">ACHHYP_15605</name>
</gene>
<dbReference type="InterPro" id="IPR027012">
    <property type="entry name" value="Enkurin_dom"/>
</dbReference>
<reference evidence="8 9" key="1">
    <citation type="journal article" date="2014" name="Genome Biol. Evol.">
        <title>The secreted proteins of Achlya hypogyna and Thraustotheca clavata identify the ancestral oomycete secretome and reveal gene acquisitions by horizontal gene transfer.</title>
        <authorList>
            <person name="Misner I."/>
            <person name="Blouin N."/>
            <person name="Leonard G."/>
            <person name="Richards T.A."/>
            <person name="Lane C.E."/>
        </authorList>
    </citation>
    <scope>NUCLEOTIDE SEQUENCE [LARGE SCALE GENOMIC DNA]</scope>
    <source>
        <strain evidence="8 9">ATCC 48635</strain>
    </source>
</reference>
<evidence type="ECO:0000259" key="7">
    <source>
        <dbReference type="Pfam" id="PF13864"/>
    </source>
</evidence>
<evidence type="ECO:0000313" key="8">
    <source>
        <dbReference type="EMBL" id="OQR82709.1"/>
    </source>
</evidence>
<feature type="region of interest" description="Disordered" evidence="6">
    <location>
        <begin position="52"/>
        <end position="115"/>
    </location>
</feature>
<feature type="compositionally biased region" description="Basic and acidic residues" evidence="6">
    <location>
        <begin position="74"/>
        <end position="83"/>
    </location>
</feature>
<sequence>MATWRVARTNDSSGVAAALRPSTGYREDMIKRGVAPRDFVKENRKLIQRKQREQLAKKEEEEAKAQAKAASESFKIKRFERAASRAGSSMGSRSDDGTSDAASQRTTRYGMHRREYNKARVPTQSELQERERQLKALQNRQKVDFVNSNAWEVIQKAPKKPELTAAERWEIESRRHQSFGEVPSYLRERKAAWAKEEEDRRTSLPDPDCPPGMVVHYEATRRQMNMLPLRIETPSQIRRKDALEAKMQEIEAAIKVFDKPKVFMLPEALDDAATTA</sequence>
<comment type="subcellular location">
    <subcellularLocation>
        <location evidence="1">Cell projection</location>
        <location evidence="1">Cilium</location>
    </subcellularLocation>
    <subcellularLocation>
        <location evidence="2">Cytoplasm</location>
        <location evidence="2">Cytoskeleton</location>
    </subcellularLocation>
</comment>
<keyword evidence="5" id="KW-0966">Cell projection</keyword>
<feature type="compositionally biased region" description="Basic and acidic residues" evidence="6">
    <location>
        <begin position="52"/>
        <end position="65"/>
    </location>
</feature>
<evidence type="ECO:0000256" key="2">
    <source>
        <dbReference type="ARBA" id="ARBA00004245"/>
    </source>
</evidence>
<feature type="domain" description="Enkurin" evidence="7">
    <location>
        <begin position="180"/>
        <end position="261"/>
    </location>
</feature>
<dbReference type="GO" id="GO:0005881">
    <property type="term" value="C:cytoplasmic microtubule"/>
    <property type="evidence" value="ECO:0007669"/>
    <property type="project" value="TreeGrafter"/>
</dbReference>
<comment type="caution">
    <text evidence="8">The sequence shown here is derived from an EMBL/GenBank/DDBJ whole genome shotgun (WGS) entry which is preliminary data.</text>
</comment>
<dbReference type="OrthoDB" id="10264920at2759"/>
<proteinExistence type="predicted"/>
<protein>
    <recommendedName>
        <fullName evidence="7">Enkurin domain-containing protein</fullName>
    </recommendedName>
</protein>
<dbReference type="PANTHER" id="PTHR21490">
    <property type="entry name" value="ENKURIN-RELATED"/>
    <property type="match status" value="1"/>
</dbReference>
<dbReference type="GO" id="GO:0005929">
    <property type="term" value="C:cilium"/>
    <property type="evidence" value="ECO:0007669"/>
    <property type="project" value="UniProtKB-SubCell"/>
</dbReference>
<name>A0A1V9YAJ6_ACHHY</name>
<dbReference type="Proteomes" id="UP000243579">
    <property type="component" value="Unassembled WGS sequence"/>
</dbReference>
<evidence type="ECO:0000256" key="3">
    <source>
        <dbReference type="ARBA" id="ARBA00022490"/>
    </source>
</evidence>
<dbReference type="Pfam" id="PF13864">
    <property type="entry name" value="Enkurin"/>
    <property type="match status" value="1"/>
</dbReference>
<organism evidence="8 9">
    <name type="scientific">Achlya hypogyna</name>
    <name type="common">Oomycete</name>
    <name type="synonym">Protoachlya hypogyna</name>
    <dbReference type="NCBI Taxonomy" id="1202772"/>
    <lineage>
        <taxon>Eukaryota</taxon>
        <taxon>Sar</taxon>
        <taxon>Stramenopiles</taxon>
        <taxon>Oomycota</taxon>
        <taxon>Saprolegniomycetes</taxon>
        <taxon>Saprolegniales</taxon>
        <taxon>Achlyaceae</taxon>
        <taxon>Achlya</taxon>
    </lineage>
</organism>
<accession>A0A1V9YAJ6</accession>
<evidence type="ECO:0000256" key="1">
    <source>
        <dbReference type="ARBA" id="ARBA00004138"/>
    </source>
</evidence>
<dbReference type="AlphaFoldDB" id="A0A1V9YAJ6"/>
<keyword evidence="9" id="KW-1185">Reference proteome</keyword>
<evidence type="ECO:0000313" key="9">
    <source>
        <dbReference type="Proteomes" id="UP000243579"/>
    </source>
</evidence>
<evidence type="ECO:0000256" key="6">
    <source>
        <dbReference type="SAM" id="MobiDB-lite"/>
    </source>
</evidence>
<dbReference type="InterPro" id="IPR052102">
    <property type="entry name" value="Enkurin_domain-protein"/>
</dbReference>
<dbReference type="PANTHER" id="PTHR21490:SF2">
    <property type="entry name" value="ENKURIN DOMAIN-CONTAINING PROTEIN 1"/>
    <property type="match status" value="1"/>
</dbReference>
<keyword evidence="4" id="KW-0206">Cytoskeleton</keyword>
<keyword evidence="3" id="KW-0963">Cytoplasm</keyword>
<evidence type="ECO:0000256" key="5">
    <source>
        <dbReference type="ARBA" id="ARBA00023273"/>
    </source>
</evidence>